<gene>
    <name evidence="4" type="ORF">EXZ61_19350</name>
</gene>
<dbReference type="CDD" id="cd16028">
    <property type="entry name" value="PMH"/>
    <property type="match status" value="1"/>
</dbReference>
<dbReference type="KEGG" id="rhg:EXZ61_19350"/>
<reference evidence="5" key="2">
    <citation type="journal article" date="2020" name="Int. J. Syst. Evol. Microbiol.">
        <title>Genomic insights into a novel species Rhodoferax aquaticus sp. nov., isolated from freshwater.</title>
        <authorList>
            <person name="Li T."/>
            <person name="Zhuo Y."/>
            <person name="Jin C.Z."/>
            <person name="Wu X."/>
            <person name="Ko S.R."/>
            <person name="Jin F.J."/>
            <person name="Ahn C.Y."/>
            <person name="Oh H.M."/>
            <person name="Lee H.G."/>
            <person name="Jin L."/>
        </authorList>
    </citation>
    <scope>NUCLEOTIDE SEQUENCE [LARGE SCALE GENOMIC DNA]</scope>
    <source>
        <strain evidence="5">Gr-4</strain>
    </source>
</reference>
<evidence type="ECO:0000256" key="2">
    <source>
        <dbReference type="ARBA" id="ARBA00022801"/>
    </source>
</evidence>
<dbReference type="GO" id="GO:0046872">
    <property type="term" value="F:metal ion binding"/>
    <property type="evidence" value="ECO:0007669"/>
    <property type="project" value="UniProtKB-KW"/>
</dbReference>
<dbReference type="SUPFAM" id="SSF53649">
    <property type="entry name" value="Alkaline phosphatase-like"/>
    <property type="match status" value="1"/>
</dbReference>
<keyword evidence="2" id="KW-0378">Hydrolase</keyword>
<evidence type="ECO:0000259" key="3">
    <source>
        <dbReference type="Pfam" id="PF00884"/>
    </source>
</evidence>
<dbReference type="AlphaFoldDB" id="A0A515EU97"/>
<dbReference type="EMBL" id="CP036282">
    <property type="protein sequence ID" value="QDL56143.1"/>
    <property type="molecule type" value="Genomic_DNA"/>
</dbReference>
<evidence type="ECO:0000313" key="4">
    <source>
        <dbReference type="EMBL" id="QDL56143.1"/>
    </source>
</evidence>
<organism evidence="4 5">
    <name type="scientific">Rhodoferax aquaticus</name>
    <dbReference type="NCBI Taxonomy" id="2527691"/>
    <lineage>
        <taxon>Bacteria</taxon>
        <taxon>Pseudomonadati</taxon>
        <taxon>Pseudomonadota</taxon>
        <taxon>Betaproteobacteria</taxon>
        <taxon>Burkholderiales</taxon>
        <taxon>Comamonadaceae</taxon>
        <taxon>Rhodoferax</taxon>
    </lineage>
</organism>
<keyword evidence="5" id="KW-1185">Reference proteome</keyword>
<evidence type="ECO:0000313" key="5">
    <source>
        <dbReference type="Proteomes" id="UP000317365"/>
    </source>
</evidence>
<sequence>MSPTPRPAMEPRNLLFITLDQWRADALACAGNAAIHTPHIDALAADGVLFAQHYANASPCAPSRAALLTGMYQHNNGVVRNGSPLDPRFSNVAWEARKVGLTPALFGYTDTAADPRIHHANDPAMHTYESVLPGMEPVLYLPEKPHAWLAHLQRMGYAVGTDMQEVYRPKTVEGAAPAAPSNAPTVFAAEHSISHFMTDAIMDYVGVRRQESWFVHASYIRPHPPFIASAPFNTQYAPNSVPAPQRAASPELEAEQHPLLAVYLQNLKQSTFYVGGQGLVKDLSAADLAQVRATYYGMVSEVDVQVGRLVQHLKDTGQYANTFIVLTSDHGEMLGDHHLLGKEGYFKEAYHVPLIVRDPKTHADASRGQRFGGFTEAVDVMPTILQWLGLPAPRQCDGHSLLPICHGQTPQGWRHAAHWEFDFRSTWSPNAQDALGLGLDDCGLAVLRDHDFQYVHFAALQPLLFDLHADPHCLRNVAADPEYAAVVLRYAQAMLSWRMRSNARGLTGQFVGPTGLVTRA</sequence>
<dbReference type="RefSeq" id="WP_142813498.1">
    <property type="nucleotide sequence ID" value="NZ_CP036282.1"/>
</dbReference>
<protein>
    <submittedName>
        <fullName evidence="4">Sulfatase</fullName>
    </submittedName>
</protein>
<feature type="domain" description="Sulfatase N-terminal" evidence="3">
    <location>
        <begin position="12"/>
        <end position="389"/>
    </location>
</feature>
<dbReference type="InterPro" id="IPR000917">
    <property type="entry name" value="Sulfatase_N"/>
</dbReference>
<dbReference type="Pfam" id="PF00884">
    <property type="entry name" value="Sulfatase"/>
    <property type="match status" value="1"/>
</dbReference>
<dbReference type="PANTHER" id="PTHR45953">
    <property type="entry name" value="IDURONATE 2-SULFATASE"/>
    <property type="match status" value="1"/>
</dbReference>
<proteinExistence type="predicted"/>
<dbReference type="GO" id="GO:0005737">
    <property type="term" value="C:cytoplasm"/>
    <property type="evidence" value="ECO:0007669"/>
    <property type="project" value="TreeGrafter"/>
</dbReference>
<keyword evidence="1" id="KW-0479">Metal-binding</keyword>
<dbReference type="GO" id="GO:0008484">
    <property type="term" value="F:sulfuric ester hydrolase activity"/>
    <property type="evidence" value="ECO:0007669"/>
    <property type="project" value="TreeGrafter"/>
</dbReference>
<dbReference type="Gene3D" id="3.40.720.10">
    <property type="entry name" value="Alkaline Phosphatase, subunit A"/>
    <property type="match status" value="1"/>
</dbReference>
<dbReference type="PANTHER" id="PTHR45953:SF1">
    <property type="entry name" value="IDURONATE 2-SULFATASE"/>
    <property type="match status" value="1"/>
</dbReference>
<name>A0A515EU97_9BURK</name>
<evidence type="ECO:0000256" key="1">
    <source>
        <dbReference type="ARBA" id="ARBA00022723"/>
    </source>
</evidence>
<dbReference type="InterPro" id="IPR017850">
    <property type="entry name" value="Alkaline_phosphatase_core_sf"/>
</dbReference>
<dbReference type="Proteomes" id="UP000317365">
    <property type="component" value="Chromosome"/>
</dbReference>
<accession>A0A515EU97</accession>
<reference evidence="5" key="1">
    <citation type="submission" date="2019-02" db="EMBL/GenBank/DDBJ databases">
        <title>Complete genome sequence of Rhodoferax sp. Gr-4.</title>
        <authorList>
            <person name="Jin L."/>
        </authorList>
    </citation>
    <scope>NUCLEOTIDE SEQUENCE [LARGE SCALE GENOMIC DNA]</scope>
    <source>
        <strain evidence="5">Gr-4</strain>
    </source>
</reference>